<evidence type="ECO:0000313" key="2">
    <source>
        <dbReference type="EMBL" id="KWT70998.1"/>
    </source>
</evidence>
<feature type="transmembrane region" description="Helical" evidence="1">
    <location>
        <begin position="63"/>
        <end position="82"/>
    </location>
</feature>
<organism evidence="2 3">
    <name type="scientific">Hyphomicrobium sulfonivorans</name>
    <dbReference type="NCBI Taxonomy" id="121290"/>
    <lineage>
        <taxon>Bacteria</taxon>
        <taxon>Pseudomonadati</taxon>
        <taxon>Pseudomonadota</taxon>
        <taxon>Alphaproteobacteria</taxon>
        <taxon>Hyphomicrobiales</taxon>
        <taxon>Hyphomicrobiaceae</taxon>
        <taxon>Hyphomicrobium</taxon>
    </lineage>
</organism>
<evidence type="ECO:0000256" key="1">
    <source>
        <dbReference type="SAM" id="Phobius"/>
    </source>
</evidence>
<keyword evidence="1" id="KW-0812">Transmembrane</keyword>
<feature type="transmembrane region" description="Helical" evidence="1">
    <location>
        <begin position="346"/>
        <end position="367"/>
    </location>
</feature>
<reference evidence="2 3" key="1">
    <citation type="submission" date="2015-10" db="EMBL/GenBank/DDBJ databases">
        <title>Transcriptomic analysis of a linuron degrading triple-species bacterial consortium.</title>
        <authorList>
            <person name="Albers P."/>
        </authorList>
    </citation>
    <scope>NUCLEOTIDE SEQUENCE [LARGE SCALE GENOMIC DNA]</scope>
    <source>
        <strain evidence="2 3">WDL6</strain>
    </source>
</reference>
<gene>
    <name evidence="2" type="ORF">APY04_0660</name>
</gene>
<feature type="transmembrane region" description="Helical" evidence="1">
    <location>
        <begin position="89"/>
        <end position="108"/>
    </location>
</feature>
<feature type="transmembrane region" description="Helical" evidence="1">
    <location>
        <begin position="139"/>
        <end position="156"/>
    </location>
</feature>
<keyword evidence="1" id="KW-1133">Transmembrane helix</keyword>
<feature type="transmembrane region" description="Helical" evidence="1">
    <location>
        <begin position="32"/>
        <end position="51"/>
    </location>
</feature>
<dbReference type="STRING" id="121290.APY04_0660"/>
<proteinExistence type="predicted"/>
<dbReference type="EMBL" id="LMTR01000027">
    <property type="protein sequence ID" value="KWT70998.1"/>
    <property type="molecule type" value="Genomic_DNA"/>
</dbReference>
<dbReference type="Proteomes" id="UP000059074">
    <property type="component" value="Unassembled WGS sequence"/>
</dbReference>
<feature type="transmembrane region" description="Helical" evidence="1">
    <location>
        <begin position="286"/>
        <end position="304"/>
    </location>
</feature>
<comment type="caution">
    <text evidence="2">The sequence shown here is derived from an EMBL/GenBank/DDBJ whole genome shotgun (WGS) entry which is preliminary data.</text>
</comment>
<dbReference type="PATRIC" id="fig|121290.4.peg.1132"/>
<keyword evidence="3" id="KW-1185">Reference proteome</keyword>
<accession>A0A109BLJ0</accession>
<dbReference type="AlphaFoldDB" id="A0A109BLJ0"/>
<sequence length="428" mass="46740">MEARKAPMPLASIDAAPHNPAGVRLHALAQNWLGPLIVVGAVFFNAGLALINAQGITLGSGPVIAMEVMLVGMAGAWSMLHFRAEMKPWLMLAMFVVAFGLVRMMALGDFNPKFIRDLVLPCAFVMLGITVSQRSAVRTVMALQIIILIGVLWEAASLDTFSSVLNPKEYYVATRGLALDEFTNADSDLYISATRPEERFFPFFGLHRLSSFFLEPVSLGNYVVTITAFIVAFWTRLSGGARTFLILSTIIMQFASDGRFSFASSMMVIGAACFVPEALRRVTPLFMLPLAVITIMLMSGMPQLQSTEDDLPGRIGWTLRMLQDMQIEDWIGMSDRFLAPSADSGIVYLIITQSVFGVALFWCVVSLQQGASRTFSRYRMGICLALAVGLLVSNAFVGIKTAAPMWFLFGAALVLRDEQRGANDAADA</sequence>
<feature type="transmembrane region" description="Helical" evidence="1">
    <location>
        <begin position="212"/>
        <end position="233"/>
    </location>
</feature>
<keyword evidence="1" id="KW-0472">Membrane</keyword>
<evidence type="ECO:0000313" key="3">
    <source>
        <dbReference type="Proteomes" id="UP000059074"/>
    </source>
</evidence>
<protein>
    <submittedName>
        <fullName evidence="2">Xanthan biosynthesis exopolysaccharide polymerase GumE</fullName>
    </submittedName>
</protein>
<feature type="transmembrane region" description="Helical" evidence="1">
    <location>
        <begin position="379"/>
        <end position="399"/>
    </location>
</feature>
<name>A0A109BLJ0_HYPSL</name>
<dbReference type="OrthoDB" id="7467679at2"/>